<comment type="catalytic activity">
    <reaction evidence="8">
        <text>L-seryl-[protein] + ATP = O-phospho-L-seryl-[protein] + ADP + H(+)</text>
        <dbReference type="Rhea" id="RHEA:17989"/>
        <dbReference type="Rhea" id="RHEA-COMP:9863"/>
        <dbReference type="Rhea" id="RHEA-COMP:11604"/>
        <dbReference type="ChEBI" id="CHEBI:15378"/>
        <dbReference type="ChEBI" id="CHEBI:29999"/>
        <dbReference type="ChEBI" id="CHEBI:30616"/>
        <dbReference type="ChEBI" id="CHEBI:83421"/>
        <dbReference type="ChEBI" id="CHEBI:456216"/>
        <dbReference type="EC" id="2.7.11.1"/>
    </reaction>
</comment>
<dbReference type="InterPro" id="IPR000719">
    <property type="entry name" value="Prot_kinase_dom"/>
</dbReference>
<keyword evidence="12" id="KW-1185">Reference proteome</keyword>
<protein>
    <recommendedName>
        <fullName evidence="1">non-specific serine/threonine protein kinase</fullName>
        <ecNumber evidence="1">2.7.11.1</ecNumber>
    </recommendedName>
</protein>
<dbReference type="GO" id="GO:0005524">
    <property type="term" value="F:ATP binding"/>
    <property type="evidence" value="ECO:0007669"/>
    <property type="project" value="UniProtKB-KW"/>
</dbReference>
<keyword evidence="6" id="KW-0067">ATP-binding</keyword>
<dbReference type="OrthoDB" id="4062651at2759"/>
<dbReference type="GO" id="GO:0030003">
    <property type="term" value="P:intracellular monoatomic cation homeostasis"/>
    <property type="evidence" value="ECO:0007669"/>
    <property type="project" value="TreeGrafter"/>
</dbReference>
<reference evidence="11" key="2">
    <citation type="journal article" date="2023" name="IMA Fungus">
        <title>Comparative genomic study of the Penicillium genus elucidates a diverse pangenome and 15 lateral gene transfer events.</title>
        <authorList>
            <person name="Petersen C."/>
            <person name="Sorensen T."/>
            <person name="Nielsen M.R."/>
            <person name="Sondergaard T.E."/>
            <person name="Sorensen J.L."/>
            <person name="Fitzpatrick D.A."/>
            <person name="Frisvad J.C."/>
            <person name="Nielsen K.L."/>
        </authorList>
    </citation>
    <scope>NUCLEOTIDE SEQUENCE</scope>
    <source>
        <strain evidence="11">IBT 19713</strain>
    </source>
</reference>
<dbReference type="PANTHER" id="PTHR24343:SF558">
    <property type="entry name" value="PROTEIN KINASE DOMAIN-CONTAINING PROTEIN"/>
    <property type="match status" value="1"/>
</dbReference>
<evidence type="ECO:0000313" key="12">
    <source>
        <dbReference type="Proteomes" id="UP001150941"/>
    </source>
</evidence>
<dbReference type="PANTHER" id="PTHR24343">
    <property type="entry name" value="SERINE/THREONINE KINASE"/>
    <property type="match status" value="1"/>
</dbReference>
<evidence type="ECO:0000256" key="9">
    <source>
        <dbReference type="SAM" id="MobiDB-lite"/>
    </source>
</evidence>
<dbReference type="RefSeq" id="XP_058334704.1">
    <property type="nucleotide sequence ID" value="XM_058471563.1"/>
</dbReference>
<sequence length="409" mass="45761">MKGPQLESWAATPVRRPSNDTHTHYTERHKWSPENLLQDQSAGQRVYRGDDQYSKASVATERQPLMLNSPPSSPASKQPRVDDCRPFAEKYGRMLEILHYGTNSTIRLHQFKPRGPREQPQLCAVKVYRNDILSSRSNPLPHASACSTTFIADLHPYHPNILPIIDLLYNDRAELCLVTPFCAGGDLHELISRTGALPSNEADCILVQILRALAFLHEHQTAHRDVRLETVLLTGNGCVKLAGFGDGHVCRIWEKCMIASDEEEDSPQTPVSPASGSWSLPWFLAPFSRGNGSRRGSSGDTSSTSATFPGMSLPFIPPEAFHPRQYKGKDPSHSEEHSKDPRPADVWAAAVIYLVLINGRLPWRSARPHHEDSRFEDYLACRCSEDGYPLIEALGCVWCRSILCCRMIC</sequence>
<keyword evidence="5" id="KW-0418">Kinase</keyword>
<evidence type="ECO:0000256" key="2">
    <source>
        <dbReference type="ARBA" id="ARBA00022527"/>
    </source>
</evidence>
<dbReference type="Gene3D" id="1.10.510.10">
    <property type="entry name" value="Transferase(Phosphotransferase) domain 1"/>
    <property type="match status" value="1"/>
</dbReference>
<accession>A0A9W9TY93</accession>
<keyword evidence="3" id="KW-0808">Transferase</keyword>
<comment type="catalytic activity">
    <reaction evidence="7">
        <text>L-threonyl-[protein] + ATP = O-phospho-L-threonyl-[protein] + ADP + H(+)</text>
        <dbReference type="Rhea" id="RHEA:46608"/>
        <dbReference type="Rhea" id="RHEA-COMP:11060"/>
        <dbReference type="Rhea" id="RHEA-COMP:11605"/>
        <dbReference type="ChEBI" id="CHEBI:15378"/>
        <dbReference type="ChEBI" id="CHEBI:30013"/>
        <dbReference type="ChEBI" id="CHEBI:30616"/>
        <dbReference type="ChEBI" id="CHEBI:61977"/>
        <dbReference type="ChEBI" id="CHEBI:456216"/>
        <dbReference type="EC" id="2.7.11.1"/>
    </reaction>
</comment>
<dbReference type="PROSITE" id="PS50011">
    <property type="entry name" value="PROTEIN_KINASE_DOM"/>
    <property type="match status" value="1"/>
</dbReference>
<evidence type="ECO:0000313" key="11">
    <source>
        <dbReference type="EMBL" id="KAJ5247283.1"/>
    </source>
</evidence>
<dbReference type="Pfam" id="PF00069">
    <property type="entry name" value="Pkinase"/>
    <property type="match status" value="1"/>
</dbReference>
<reference evidence="11" key="1">
    <citation type="submission" date="2022-11" db="EMBL/GenBank/DDBJ databases">
        <authorList>
            <person name="Petersen C."/>
        </authorList>
    </citation>
    <scope>NUCLEOTIDE SEQUENCE</scope>
    <source>
        <strain evidence="11">IBT 19713</strain>
    </source>
</reference>
<evidence type="ECO:0000256" key="4">
    <source>
        <dbReference type="ARBA" id="ARBA00022741"/>
    </source>
</evidence>
<evidence type="ECO:0000256" key="8">
    <source>
        <dbReference type="ARBA" id="ARBA00048679"/>
    </source>
</evidence>
<feature type="compositionally biased region" description="Basic and acidic residues" evidence="9">
    <location>
        <begin position="17"/>
        <end position="32"/>
    </location>
</feature>
<feature type="region of interest" description="Disordered" evidence="9">
    <location>
        <begin position="290"/>
        <end position="309"/>
    </location>
</feature>
<evidence type="ECO:0000256" key="3">
    <source>
        <dbReference type="ARBA" id="ARBA00022679"/>
    </source>
</evidence>
<dbReference type="GO" id="GO:0005829">
    <property type="term" value="C:cytosol"/>
    <property type="evidence" value="ECO:0007669"/>
    <property type="project" value="TreeGrafter"/>
</dbReference>
<keyword evidence="4" id="KW-0547">Nucleotide-binding</keyword>
<evidence type="ECO:0000259" key="10">
    <source>
        <dbReference type="PROSITE" id="PS50011"/>
    </source>
</evidence>
<organism evidence="11 12">
    <name type="scientific">Penicillium chermesinum</name>
    <dbReference type="NCBI Taxonomy" id="63820"/>
    <lineage>
        <taxon>Eukaryota</taxon>
        <taxon>Fungi</taxon>
        <taxon>Dikarya</taxon>
        <taxon>Ascomycota</taxon>
        <taxon>Pezizomycotina</taxon>
        <taxon>Eurotiomycetes</taxon>
        <taxon>Eurotiomycetidae</taxon>
        <taxon>Eurotiales</taxon>
        <taxon>Aspergillaceae</taxon>
        <taxon>Penicillium</taxon>
    </lineage>
</organism>
<dbReference type="AlphaFoldDB" id="A0A9W9TY93"/>
<name>A0A9W9TY93_9EURO</name>
<evidence type="ECO:0000256" key="6">
    <source>
        <dbReference type="ARBA" id="ARBA00022840"/>
    </source>
</evidence>
<feature type="region of interest" description="Disordered" evidence="9">
    <location>
        <begin position="1"/>
        <end position="82"/>
    </location>
</feature>
<comment type="caution">
    <text evidence="11">The sequence shown here is derived from an EMBL/GenBank/DDBJ whole genome shotgun (WGS) entry which is preliminary data.</text>
</comment>
<dbReference type="SUPFAM" id="SSF56112">
    <property type="entry name" value="Protein kinase-like (PK-like)"/>
    <property type="match status" value="1"/>
</dbReference>
<proteinExistence type="predicted"/>
<evidence type="ECO:0000256" key="1">
    <source>
        <dbReference type="ARBA" id="ARBA00012513"/>
    </source>
</evidence>
<feature type="domain" description="Protein kinase" evidence="10">
    <location>
        <begin position="92"/>
        <end position="409"/>
    </location>
</feature>
<dbReference type="EC" id="2.7.11.1" evidence="1"/>
<evidence type="ECO:0000256" key="7">
    <source>
        <dbReference type="ARBA" id="ARBA00047899"/>
    </source>
</evidence>
<feature type="compositionally biased region" description="Low complexity" evidence="9">
    <location>
        <begin position="290"/>
        <end position="307"/>
    </location>
</feature>
<gene>
    <name evidence="11" type="ORF">N7468_002266</name>
</gene>
<dbReference type="Proteomes" id="UP001150941">
    <property type="component" value="Unassembled WGS sequence"/>
</dbReference>
<evidence type="ECO:0000256" key="5">
    <source>
        <dbReference type="ARBA" id="ARBA00022777"/>
    </source>
</evidence>
<dbReference type="InterPro" id="IPR011009">
    <property type="entry name" value="Kinase-like_dom_sf"/>
</dbReference>
<dbReference type="GeneID" id="83198866"/>
<dbReference type="GO" id="GO:0004674">
    <property type="term" value="F:protein serine/threonine kinase activity"/>
    <property type="evidence" value="ECO:0007669"/>
    <property type="project" value="UniProtKB-KW"/>
</dbReference>
<keyword evidence="2" id="KW-0723">Serine/threonine-protein kinase</keyword>
<dbReference type="EMBL" id="JAPQKS010000002">
    <property type="protein sequence ID" value="KAJ5247283.1"/>
    <property type="molecule type" value="Genomic_DNA"/>
</dbReference>